<keyword evidence="2" id="KW-0472">Membrane</keyword>
<dbReference type="Proteomes" id="UP000268857">
    <property type="component" value="Unassembled WGS sequence"/>
</dbReference>
<dbReference type="RefSeq" id="WP_016875432.1">
    <property type="nucleotide sequence ID" value="NZ_AJLN01000100.1"/>
</dbReference>
<gene>
    <name evidence="3" type="ORF">PCC6912_14030</name>
</gene>
<feature type="compositionally biased region" description="Basic and acidic residues" evidence="1">
    <location>
        <begin position="43"/>
        <end position="58"/>
    </location>
</feature>
<name>A0A433NMT5_CHLFR</name>
<feature type="transmembrane region" description="Helical" evidence="2">
    <location>
        <begin position="12"/>
        <end position="31"/>
    </location>
</feature>
<evidence type="ECO:0000313" key="4">
    <source>
        <dbReference type="Proteomes" id="UP000268857"/>
    </source>
</evidence>
<evidence type="ECO:0000313" key="3">
    <source>
        <dbReference type="EMBL" id="RUR84508.1"/>
    </source>
</evidence>
<dbReference type="AlphaFoldDB" id="A0A433NMT5"/>
<dbReference type="EMBL" id="RSCJ01000004">
    <property type="protein sequence ID" value="RUR84508.1"/>
    <property type="molecule type" value="Genomic_DNA"/>
</dbReference>
<evidence type="ECO:0008006" key="5">
    <source>
        <dbReference type="Google" id="ProtNLM"/>
    </source>
</evidence>
<evidence type="ECO:0000256" key="1">
    <source>
        <dbReference type="SAM" id="MobiDB-lite"/>
    </source>
</evidence>
<reference evidence="3 4" key="1">
    <citation type="journal article" date="2019" name="Genome Biol. Evol.">
        <title>Day and night: Metabolic profiles and evolutionary relationships of six axenic non-marine cyanobacteria.</title>
        <authorList>
            <person name="Will S.E."/>
            <person name="Henke P."/>
            <person name="Boedeker C."/>
            <person name="Huang S."/>
            <person name="Brinkmann H."/>
            <person name="Rohde M."/>
            <person name="Jarek M."/>
            <person name="Friedl T."/>
            <person name="Seufert S."/>
            <person name="Schumacher M."/>
            <person name="Overmann J."/>
            <person name="Neumann-Schaal M."/>
            <person name="Petersen J."/>
        </authorList>
    </citation>
    <scope>NUCLEOTIDE SEQUENCE [LARGE SCALE GENOMIC DNA]</scope>
    <source>
        <strain evidence="3 4">PCC 6912</strain>
    </source>
</reference>
<feature type="region of interest" description="Disordered" evidence="1">
    <location>
        <begin position="36"/>
        <end position="81"/>
    </location>
</feature>
<sequence length="81" mass="9214">MFRTTEGLKKKGIVGGILAIASLIIFSTGLASCNLGRVNPAGERQEEREGYENPRRSDDDDDENNERRNRQEDREDEEDDD</sequence>
<keyword evidence="2" id="KW-1133">Transmembrane helix</keyword>
<comment type="caution">
    <text evidence="3">The sequence shown here is derived from an EMBL/GenBank/DDBJ whole genome shotgun (WGS) entry which is preliminary data.</text>
</comment>
<keyword evidence="2" id="KW-0812">Transmembrane</keyword>
<proteinExistence type="predicted"/>
<protein>
    <recommendedName>
        <fullName evidence="5">Lipoprotein</fullName>
    </recommendedName>
</protein>
<evidence type="ECO:0000256" key="2">
    <source>
        <dbReference type="SAM" id="Phobius"/>
    </source>
</evidence>
<keyword evidence="4" id="KW-1185">Reference proteome</keyword>
<organism evidence="3 4">
    <name type="scientific">Chlorogloeopsis fritschii PCC 6912</name>
    <dbReference type="NCBI Taxonomy" id="211165"/>
    <lineage>
        <taxon>Bacteria</taxon>
        <taxon>Bacillati</taxon>
        <taxon>Cyanobacteriota</taxon>
        <taxon>Cyanophyceae</taxon>
        <taxon>Nostocales</taxon>
        <taxon>Chlorogloeopsidaceae</taxon>
        <taxon>Chlorogloeopsis</taxon>
    </lineage>
</organism>
<dbReference type="PROSITE" id="PS51257">
    <property type="entry name" value="PROKAR_LIPOPROTEIN"/>
    <property type="match status" value="1"/>
</dbReference>
<accession>A0A433NMT5</accession>